<dbReference type="PROSITE" id="PS51885">
    <property type="entry name" value="NEPRILYSIN"/>
    <property type="match status" value="1"/>
</dbReference>
<dbReference type="EMBL" id="NVQR01000027">
    <property type="protein sequence ID" value="PCH63064.1"/>
    <property type="molecule type" value="Genomic_DNA"/>
</dbReference>
<dbReference type="PRINTS" id="PR00786">
    <property type="entry name" value="NEPRILYSIN"/>
</dbReference>
<dbReference type="InterPro" id="IPR018497">
    <property type="entry name" value="Peptidase_M13_C"/>
</dbReference>
<sequence length="699" mass="78358">MSSFSKLSTLSTLLLLAACGADEGASTPSSAEYETAPMAQVESATPELGSFGVDLSSRDDRVKAGDDFFRYSSGLWLESFEIPADRRRYVSFDKLRDRSDERVRSIIDDLSSTEPAQGSMEQKIGDYYSSFMAVESLNELGINPIQPTLAKIDRINSVAELVQAFGNSSLDVTSSPIDFGIDADRADPDKNQLSVYVGGTSLPDRDYYLEDDERFVNIRAEYLLHIAKMLAFANISDAATKAEAILALETKIAEQMWPRAMRRDRDLTFNPMAYADFKNTYPAFDWDTYFTAVGIDELENLNVVYPSAMSPIINLVTSVSLEDWKSYLSYHLINNNSSLLSEEIYQESFNFYSTTINGVPQPRERWERAVARVGSLNSLGEAIGQLYVAQHFPDAAKQQMEMLVENLRASLGESIASLEWMGEETRAEALLKLASFRPKIAYPDEWTDLSEIQISAEDLFANARSVREFNYLDTLSRLNQPTDREEWFMTPQTVNAYYNPSFNEIVFPAAILQPPFFDPAADMAVNYGGIGAVIGHEMGHGFDDQGSKVDSLGVQRNWWSDADRSNFEQRANRLAEQYNSFEAVEGNFVDGNFTLGENIGDVGGISVAYRAYKMALNGEPAPIIDGLTGDQRFFLAFAQIWKGKIREDALISQIKSDPHSPVEFRVNGVVRNIDAWYEAFDVQPGDAMYLPPEERVRIW</sequence>
<feature type="domain" description="Peptidase M13 N-terminal" evidence="10">
    <location>
        <begin position="65"/>
        <end position="443"/>
    </location>
</feature>
<evidence type="ECO:0000256" key="7">
    <source>
        <dbReference type="ARBA" id="ARBA00023049"/>
    </source>
</evidence>
<dbReference type="InterPro" id="IPR024079">
    <property type="entry name" value="MetalloPept_cat_dom_sf"/>
</dbReference>
<keyword evidence="3" id="KW-0645">Protease</keyword>
<protein>
    <submittedName>
        <fullName evidence="11">Peptidase M13</fullName>
    </submittedName>
</protein>
<evidence type="ECO:0000256" key="4">
    <source>
        <dbReference type="ARBA" id="ARBA00022723"/>
    </source>
</evidence>
<comment type="similarity">
    <text evidence="2">Belongs to the peptidase M13 family.</text>
</comment>
<evidence type="ECO:0000256" key="2">
    <source>
        <dbReference type="ARBA" id="ARBA00007357"/>
    </source>
</evidence>
<keyword evidence="5" id="KW-0378">Hydrolase</keyword>
<dbReference type="PROSITE" id="PS51257">
    <property type="entry name" value="PROKAR_LIPOPROTEIN"/>
    <property type="match status" value="1"/>
</dbReference>
<dbReference type="PANTHER" id="PTHR11733">
    <property type="entry name" value="ZINC METALLOPROTEASE FAMILY M13 NEPRILYSIN-RELATED"/>
    <property type="match status" value="1"/>
</dbReference>
<proteinExistence type="inferred from homology"/>
<keyword evidence="8" id="KW-0732">Signal</keyword>
<dbReference type="InterPro" id="IPR042089">
    <property type="entry name" value="Peptidase_M13_dom_2"/>
</dbReference>
<dbReference type="CDD" id="cd08662">
    <property type="entry name" value="M13"/>
    <property type="match status" value="1"/>
</dbReference>
<dbReference type="Proteomes" id="UP000218172">
    <property type="component" value="Unassembled WGS sequence"/>
</dbReference>
<dbReference type="Gene3D" id="3.40.390.10">
    <property type="entry name" value="Collagenase (Catalytic Domain)"/>
    <property type="match status" value="1"/>
</dbReference>
<gene>
    <name evidence="11" type="ORF">COC19_01755</name>
</gene>
<dbReference type="Gene3D" id="1.10.1380.10">
    <property type="entry name" value="Neutral endopeptidase , domain2"/>
    <property type="match status" value="1"/>
</dbReference>
<feature type="chain" id="PRO_5012336437" evidence="8">
    <location>
        <begin position="18"/>
        <end position="699"/>
    </location>
</feature>
<evidence type="ECO:0000259" key="10">
    <source>
        <dbReference type="Pfam" id="PF05649"/>
    </source>
</evidence>
<keyword evidence="4" id="KW-0479">Metal-binding</keyword>
<evidence type="ECO:0000256" key="8">
    <source>
        <dbReference type="SAM" id="SignalP"/>
    </source>
</evidence>
<dbReference type="GO" id="GO:0004222">
    <property type="term" value="F:metalloendopeptidase activity"/>
    <property type="evidence" value="ECO:0007669"/>
    <property type="project" value="InterPro"/>
</dbReference>
<evidence type="ECO:0000259" key="9">
    <source>
        <dbReference type="Pfam" id="PF01431"/>
    </source>
</evidence>
<evidence type="ECO:0000313" key="12">
    <source>
        <dbReference type="Proteomes" id="UP000218172"/>
    </source>
</evidence>
<evidence type="ECO:0000256" key="6">
    <source>
        <dbReference type="ARBA" id="ARBA00022833"/>
    </source>
</evidence>
<reference evidence="12" key="1">
    <citation type="submission" date="2017-08" db="EMBL/GenBank/DDBJ databases">
        <title>A dynamic microbial community with high functional redundancy inhabits the cold, oxic subseafloor aquifer.</title>
        <authorList>
            <person name="Tully B.J."/>
            <person name="Wheat C.G."/>
            <person name="Glazer B.T."/>
            <person name="Huber J.A."/>
        </authorList>
    </citation>
    <scope>NUCLEOTIDE SEQUENCE [LARGE SCALE GENOMIC DNA]</scope>
</reference>
<dbReference type="Pfam" id="PF01431">
    <property type="entry name" value="Peptidase_M13"/>
    <property type="match status" value="1"/>
</dbReference>
<dbReference type="Pfam" id="PF05649">
    <property type="entry name" value="Peptidase_M13_N"/>
    <property type="match status" value="1"/>
</dbReference>
<feature type="signal peptide" evidence="8">
    <location>
        <begin position="1"/>
        <end position="17"/>
    </location>
</feature>
<keyword evidence="7" id="KW-0482">Metalloprotease</keyword>
<dbReference type="GO" id="GO:0046872">
    <property type="term" value="F:metal ion binding"/>
    <property type="evidence" value="ECO:0007669"/>
    <property type="project" value="UniProtKB-KW"/>
</dbReference>
<dbReference type="GO" id="GO:0016485">
    <property type="term" value="P:protein processing"/>
    <property type="evidence" value="ECO:0007669"/>
    <property type="project" value="TreeGrafter"/>
</dbReference>
<dbReference type="PANTHER" id="PTHR11733:SF167">
    <property type="entry name" value="FI17812P1-RELATED"/>
    <property type="match status" value="1"/>
</dbReference>
<accession>A0A2A4MTL3</accession>
<dbReference type="AlphaFoldDB" id="A0A2A4MTL3"/>
<comment type="caution">
    <text evidence="11">The sequence shown here is derived from an EMBL/GenBank/DDBJ whole genome shotgun (WGS) entry which is preliminary data.</text>
</comment>
<dbReference type="SUPFAM" id="SSF55486">
    <property type="entry name" value="Metalloproteases ('zincins'), catalytic domain"/>
    <property type="match status" value="1"/>
</dbReference>
<name>A0A2A4MTL3_9GAMM</name>
<dbReference type="InterPro" id="IPR000718">
    <property type="entry name" value="Peptidase_M13"/>
</dbReference>
<evidence type="ECO:0000313" key="11">
    <source>
        <dbReference type="EMBL" id="PCH63064.1"/>
    </source>
</evidence>
<feature type="domain" description="Peptidase M13 C-terminal" evidence="9">
    <location>
        <begin position="495"/>
        <end position="696"/>
    </location>
</feature>
<dbReference type="InterPro" id="IPR008753">
    <property type="entry name" value="Peptidase_M13_N"/>
</dbReference>
<dbReference type="GO" id="GO:0005886">
    <property type="term" value="C:plasma membrane"/>
    <property type="evidence" value="ECO:0007669"/>
    <property type="project" value="TreeGrafter"/>
</dbReference>
<comment type="cofactor">
    <cofactor evidence="1">
        <name>Zn(2+)</name>
        <dbReference type="ChEBI" id="CHEBI:29105"/>
    </cofactor>
</comment>
<evidence type="ECO:0000256" key="5">
    <source>
        <dbReference type="ARBA" id="ARBA00022801"/>
    </source>
</evidence>
<keyword evidence="6" id="KW-0862">Zinc</keyword>
<evidence type="ECO:0000256" key="3">
    <source>
        <dbReference type="ARBA" id="ARBA00022670"/>
    </source>
</evidence>
<evidence type="ECO:0000256" key="1">
    <source>
        <dbReference type="ARBA" id="ARBA00001947"/>
    </source>
</evidence>
<organism evidence="11 12">
    <name type="scientific">SAR86 cluster bacterium</name>
    <dbReference type="NCBI Taxonomy" id="2030880"/>
    <lineage>
        <taxon>Bacteria</taxon>
        <taxon>Pseudomonadati</taxon>
        <taxon>Pseudomonadota</taxon>
        <taxon>Gammaproteobacteria</taxon>
        <taxon>SAR86 cluster</taxon>
    </lineage>
</organism>